<dbReference type="SUPFAM" id="SSF52402">
    <property type="entry name" value="Adenine nucleotide alpha hydrolases-like"/>
    <property type="match status" value="1"/>
</dbReference>
<dbReference type="KEGG" id="gfe:Gferi_09635"/>
<dbReference type="PROSITE" id="PS01065">
    <property type="entry name" value="ETF_BETA"/>
    <property type="match status" value="1"/>
</dbReference>
<protein>
    <recommendedName>
        <fullName evidence="2">Electron transfer flavoprotein small subunit</fullName>
    </recommendedName>
</protein>
<sequence length="262" mass="28231">MKIIVCMKQVPDTNDIKIDPKTGTMIRDGVPSIINPDDRNGLEEALALKDKLGGSVTVISMGPPQAEIALKEALAMGADEAILLSDRVFSGADSWATSLTLALAVKKIENYDLIICGRQAIDGDTAQVGPELAEHLDLPQVSYVRKVVSVDADKIVVERALEDGYEVIECQMPAILTAVKELNIPRYPSMGGIVEAFRNKSITVWNNEAIGGIPQELGLKGSPTKVKRSFTPSLKGAGKMLEGTPKEVVKVLVQELKEKQAI</sequence>
<evidence type="ECO:0000313" key="6">
    <source>
        <dbReference type="Proteomes" id="UP000095743"/>
    </source>
</evidence>
<dbReference type="PANTHER" id="PTHR21294">
    <property type="entry name" value="ELECTRON TRANSFER FLAVOPROTEIN BETA-SUBUNIT"/>
    <property type="match status" value="1"/>
</dbReference>
<feature type="domain" description="Electron transfer flavoprotein alpha/beta-subunit N-terminal" evidence="4">
    <location>
        <begin position="22"/>
        <end position="214"/>
    </location>
</feature>
<dbReference type="AlphaFoldDB" id="A0A1D8GFX8"/>
<dbReference type="PIRSF" id="PIRSF000090">
    <property type="entry name" value="Beta-ETF"/>
    <property type="match status" value="1"/>
</dbReference>
<dbReference type="Proteomes" id="UP000095743">
    <property type="component" value="Chromosome"/>
</dbReference>
<dbReference type="PANTHER" id="PTHR21294:SF17">
    <property type="entry name" value="PROTEIN FIXA"/>
    <property type="match status" value="1"/>
</dbReference>
<gene>
    <name evidence="5" type="ORF">Gferi_09635</name>
</gene>
<dbReference type="InterPro" id="IPR012255">
    <property type="entry name" value="ETF_b"/>
</dbReference>
<dbReference type="OrthoDB" id="9804960at2"/>
<dbReference type="EMBL" id="CP017269">
    <property type="protein sequence ID" value="AOT69817.1"/>
    <property type="molecule type" value="Genomic_DNA"/>
</dbReference>
<dbReference type="GO" id="GO:0009055">
    <property type="term" value="F:electron transfer activity"/>
    <property type="evidence" value="ECO:0007669"/>
    <property type="project" value="InterPro"/>
</dbReference>
<evidence type="ECO:0000313" key="5">
    <source>
        <dbReference type="EMBL" id="AOT69817.1"/>
    </source>
</evidence>
<evidence type="ECO:0000256" key="2">
    <source>
        <dbReference type="ARBA" id="ARBA00042002"/>
    </source>
</evidence>
<dbReference type="InterPro" id="IPR033948">
    <property type="entry name" value="ETF_beta_N"/>
</dbReference>
<dbReference type="CDD" id="cd01714">
    <property type="entry name" value="ETF_beta"/>
    <property type="match status" value="1"/>
</dbReference>
<dbReference type="STRING" id="1424294.Gferi_09635"/>
<dbReference type="Gene3D" id="3.40.50.620">
    <property type="entry name" value="HUPs"/>
    <property type="match status" value="1"/>
</dbReference>
<proteinExistence type="inferred from homology"/>
<dbReference type="RefSeq" id="WP_069975905.1">
    <property type="nucleotide sequence ID" value="NZ_CP017269.1"/>
</dbReference>
<dbReference type="InterPro" id="IPR014730">
    <property type="entry name" value="ETF_a/b_N"/>
</dbReference>
<dbReference type="InterPro" id="IPR014729">
    <property type="entry name" value="Rossmann-like_a/b/a_fold"/>
</dbReference>
<evidence type="ECO:0000259" key="4">
    <source>
        <dbReference type="SMART" id="SM00893"/>
    </source>
</evidence>
<keyword evidence="6" id="KW-1185">Reference proteome</keyword>
<dbReference type="SMART" id="SM00893">
    <property type="entry name" value="ETF"/>
    <property type="match status" value="1"/>
</dbReference>
<evidence type="ECO:0000256" key="1">
    <source>
        <dbReference type="ARBA" id="ARBA00007557"/>
    </source>
</evidence>
<dbReference type="Pfam" id="PF01012">
    <property type="entry name" value="ETF"/>
    <property type="match status" value="1"/>
</dbReference>
<comment type="cofactor">
    <cofactor evidence="3">
        <name>AMP</name>
        <dbReference type="ChEBI" id="CHEBI:456215"/>
    </cofactor>
</comment>
<organism evidence="5 6">
    <name type="scientific">Geosporobacter ferrireducens</name>
    <dbReference type="NCBI Taxonomy" id="1424294"/>
    <lineage>
        <taxon>Bacteria</taxon>
        <taxon>Bacillati</taxon>
        <taxon>Bacillota</taxon>
        <taxon>Clostridia</taxon>
        <taxon>Peptostreptococcales</taxon>
        <taxon>Thermotaleaceae</taxon>
        <taxon>Geosporobacter</taxon>
    </lineage>
</organism>
<dbReference type="InterPro" id="IPR000049">
    <property type="entry name" value="ET-Flavoprotein_bsu_CS"/>
</dbReference>
<reference evidence="5 6" key="1">
    <citation type="submission" date="2016-09" db="EMBL/GenBank/DDBJ databases">
        <title>Genomic analysis reveals versatility of anaerobic energy metabolism of Geosporobacter ferrireducens IRF9 of phylum Firmicutes.</title>
        <authorList>
            <person name="Kim S.-J."/>
        </authorList>
    </citation>
    <scope>NUCLEOTIDE SEQUENCE [LARGE SCALE GENOMIC DNA]</scope>
    <source>
        <strain evidence="5 6">IRF9</strain>
    </source>
</reference>
<accession>A0A1D8GFX8</accession>
<comment type="similarity">
    <text evidence="1">Belongs to the ETF beta-subunit/FixA family.</text>
</comment>
<evidence type="ECO:0000256" key="3">
    <source>
        <dbReference type="ARBA" id="ARBA00049933"/>
    </source>
</evidence>
<name>A0A1D8GFX8_9FIRM</name>